<evidence type="ECO:0000313" key="2">
    <source>
        <dbReference type="Proteomes" id="UP001152888"/>
    </source>
</evidence>
<comment type="caution">
    <text evidence="1">The sequence shown here is derived from an EMBL/GenBank/DDBJ whole genome shotgun (WGS) entry which is preliminary data.</text>
</comment>
<name>A0A9P0LFJ3_ACAOB</name>
<protein>
    <submittedName>
        <fullName evidence="1">Uncharacterized protein</fullName>
    </submittedName>
</protein>
<dbReference type="EMBL" id="CAKOFQ010007184">
    <property type="protein sequence ID" value="CAH1993787.1"/>
    <property type="molecule type" value="Genomic_DNA"/>
</dbReference>
<dbReference type="Proteomes" id="UP001152888">
    <property type="component" value="Unassembled WGS sequence"/>
</dbReference>
<proteinExistence type="predicted"/>
<evidence type="ECO:0000313" key="1">
    <source>
        <dbReference type="EMBL" id="CAH1993787.1"/>
    </source>
</evidence>
<gene>
    <name evidence="1" type="ORF">ACAOBT_LOCUS21737</name>
</gene>
<dbReference type="OrthoDB" id="8123891at2759"/>
<organism evidence="1 2">
    <name type="scientific">Acanthoscelides obtectus</name>
    <name type="common">Bean weevil</name>
    <name type="synonym">Bruchus obtectus</name>
    <dbReference type="NCBI Taxonomy" id="200917"/>
    <lineage>
        <taxon>Eukaryota</taxon>
        <taxon>Metazoa</taxon>
        <taxon>Ecdysozoa</taxon>
        <taxon>Arthropoda</taxon>
        <taxon>Hexapoda</taxon>
        <taxon>Insecta</taxon>
        <taxon>Pterygota</taxon>
        <taxon>Neoptera</taxon>
        <taxon>Endopterygota</taxon>
        <taxon>Coleoptera</taxon>
        <taxon>Polyphaga</taxon>
        <taxon>Cucujiformia</taxon>
        <taxon>Chrysomeloidea</taxon>
        <taxon>Chrysomelidae</taxon>
        <taxon>Bruchinae</taxon>
        <taxon>Bruchini</taxon>
        <taxon>Acanthoscelides</taxon>
    </lineage>
</organism>
<sequence length="165" mass="18413">MVDVGREEEVPHHTFSLPSERNIHAVIRVHATLSEIEIKEELQQRGYSPLHIIRLKRGGGVSIPLVAVILPKIEKSQQLFNEHELLVRATCQRSGFPSDVVSGARKYYVLIERKGYSTGSGVPGFISSSLKAPQCPLILLCKSSYIHSSRIPHLILKIETRDIGI</sequence>
<dbReference type="AlphaFoldDB" id="A0A9P0LFJ3"/>
<keyword evidence="2" id="KW-1185">Reference proteome</keyword>
<accession>A0A9P0LFJ3</accession>
<reference evidence="1" key="1">
    <citation type="submission" date="2022-03" db="EMBL/GenBank/DDBJ databases">
        <authorList>
            <person name="Sayadi A."/>
        </authorList>
    </citation>
    <scope>NUCLEOTIDE SEQUENCE</scope>
</reference>